<organism evidence="3 4">
    <name type="scientific">Telluria aromaticivorans</name>
    <dbReference type="NCBI Taxonomy" id="2725995"/>
    <lineage>
        <taxon>Bacteria</taxon>
        <taxon>Pseudomonadati</taxon>
        <taxon>Pseudomonadota</taxon>
        <taxon>Betaproteobacteria</taxon>
        <taxon>Burkholderiales</taxon>
        <taxon>Oxalobacteraceae</taxon>
        <taxon>Telluria group</taxon>
        <taxon>Telluria</taxon>
    </lineage>
</organism>
<dbReference type="EMBL" id="JABAIV010000003">
    <property type="protein sequence ID" value="NNG23540.1"/>
    <property type="molecule type" value="Genomic_DNA"/>
</dbReference>
<dbReference type="AlphaFoldDB" id="A0A7Y2JYY8"/>
<reference evidence="3 4" key="1">
    <citation type="submission" date="2020-04" db="EMBL/GenBank/DDBJ databases">
        <title>Massilia sp. nov., a cold adapted bacteria isolated from Arctic soil.</title>
        <authorList>
            <person name="Son J."/>
            <person name="Ka J.-O."/>
        </authorList>
    </citation>
    <scope>NUCLEOTIDE SEQUENCE [LARGE SCALE GENOMIC DNA]</scope>
    <source>
        <strain evidence="3 4">ML15P13</strain>
    </source>
</reference>
<dbReference type="RefSeq" id="WP_171084195.1">
    <property type="nucleotide sequence ID" value="NZ_JABAIV010000003.1"/>
</dbReference>
<evidence type="ECO:0000256" key="2">
    <source>
        <dbReference type="SAM" id="SignalP"/>
    </source>
</evidence>
<feature type="region of interest" description="Disordered" evidence="1">
    <location>
        <begin position="107"/>
        <end position="136"/>
    </location>
</feature>
<proteinExistence type="predicted"/>
<dbReference type="Proteomes" id="UP000533905">
    <property type="component" value="Unassembled WGS sequence"/>
</dbReference>
<evidence type="ECO:0000313" key="4">
    <source>
        <dbReference type="Proteomes" id="UP000533905"/>
    </source>
</evidence>
<dbReference type="NCBIfam" id="NF047450">
    <property type="entry name" value="post-PEP-CTERM_1"/>
    <property type="match status" value="1"/>
</dbReference>
<name>A0A7Y2JYY8_9BURK</name>
<gene>
    <name evidence="3" type="ORF">HGB41_11100</name>
</gene>
<feature type="compositionally biased region" description="Low complexity" evidence="1">
    <location>
        <begin position="53"/>
        <end position="72"/>
    </location>
</feature>
<sequence length="136" mass="14214">MPIFTLMLFLPLAALALPAAASQQDPAPASEQGMVVVRDAETGKLRAPTPLEARALQPRPSASAAAAAATPPKIVVGPGGRRSVRLGERHMVYSVVTRDSDGKLAGQCVHGTHDVDGALAKPAPATKPEERRHESR</sequence>
<accession>A0A7Y2JYY8</accession>
<keyword evidence="2" id="KW-0732">Signal</keyword>
<feature type="signal peptide" evidence="2">
    <location>
        <begin position="1"/>
        <end position="21"/>
    </location>
</feature>
<evidence type="ECO:0000256" key="1">
    <source>
        <dbReference type="SAM" id="MobiDB-lite"/>
    </source>
</evidence>
<feature type="region of interest" description="Disordered" evidence="1">
    <location>
        <begin position="25"/>
        <end position="81"/>
    </location>
</feature>
<keyword evidence="4" id="KW-1185">Reference proteome</keyword>
<evidence type="ECO:0000313" key="3">
    <source>
        <dbReference type="EMBL" id="NNG23540.1"/>
    </source>
</evidence>
<comment type="caution">
    <text evidence="3">The sequence shown here is derived from an EMBL/GenBank/DDBJ whole genome shotgun (WGS) entry which is preliminary data.</text>
</comment>
<feature type="chain" id="PRO_5030844812" description="DUF2782 domain-containing protein" evidence="2">
    <location>
        <begin position="22"/>
        <end position="136"/>
    </location>
</feature>
<evidence type="ECO:0008006" key="5">
    <source>
        <dbReference type="Google" id="ProtNLM"/>
    </source>
</evidence>
<feature type="compositionally biased region" description="Basic and acidic residues" evidence="1">
    <location>
        <begin position="127"/>
        <end position="136"/>
    </location>
</feature>
<protein>
    <recommendedName>
        <fullName evidence="5">DUF2782 domain-containing protein</fullName>
    </recommendedName>
</protein>